<evidence type="ECO:0000256" key="1">
    <source>
        <dbReference type="SAM" id="Phobius"/>
    </source>
</evidence>
<reference evidence="2" key="1">
    <citation type="submission" date="2024-06" db="EMBL/GenBank/DDBJ databases">
        <authorList>
            <person name="Liu X."/>
            <person name="Lenzi L."/>
            <person name="Haldenby T S."/>
            <person name="Uol C."/>
        </authorList>
    </citation>
    <scope>NUCLEOTIDE SEQUENCE</scope>
</reference>
<sequence>MISEFAFPEQRGVIFFAIWIGGTLVTISFFYFLSRACPNRRQFRTFTVNGVPYCYPPRLPESSLPPANTKELERRHFGIRSFFSEESVRISSLPTTPQPRPLSK</sequence>
<keyword evidence="1" id="KW-1133">Transmembrane helix</keyword>
<accession>A0AAV2T213</accession>
<comment type="caution">
    <text evidence="2">The sequence shown here is derived from an EMBL/GenBank/DDBJ whole genome shotgun (WGS) entry which is preliminary data.</text>
</comment>
<evidence type="ECO:0000313" key="3">
    <source>
        <dbReference type="Proteomes" id="UP001497525"/>
    </source>
</evidence>
<protein>
    <submittedName>
        <fullName evidence="2">Uncharacterized protein</fullName>
    </submittedName>
</protein>
<keyword evidence="1" id="KW-0812">Transmembrane</keyword>
<keyword evidence="1" id="KW-0472">Membrane</keyword>
<organism evidence="2 3">
    <name type="scientific">Calicophoron daubneyi</name>
    <name type="common">Rumen fluke</name>
    <name type="synonym">Paramphistomum daubneyi</name>
    <dbReference type="NCBI Taxonomy" id="300641"/>
    <lineage>
        <taxon>Eukaryota</taxon>
        <taxon>Metazoa</taxon>
        <taxon>Spiralia</taxon>
        <taxon>Lophotrochozoa</taxon>
        <taxon>Platyhelminthes</taxon>
        <taxon>Trematoda</taxon>
        <taxon>Digenea</taxon>
        <taxon>Plagiorchiida</taxon>
        <taxon>Pronocephalata</taxon>
        <taxon>Paramphistomoidea</taxon>
        <taxon>Paramphistomidae</taxon>
        <taxon>Calicophoron</taxon>
    </lineage>
</organism>
<dbReference type="AlphaFoldDB" id="A0AAV2T213"/>
<feature type="transmembrane region" description="Helical" evidence="1">
    <location>
        <begin position="12"/>
        <end position="34"/>
    </location>
</feature>
<name>A0AAV2T213_CALDB</name>
<dbReference type="Proteomes" id="UP001497525">
    <property type="component" value="Unassembled WGS sequence"/>
</dbReference>
<evidence type="ECO:0000313" key="2">
    <source>
        <dbReference type="EMBL" id="CAL5130157.1"/>
    </source>
</evidence>
<gene>
    <name evidence="2" type="ORF">CDAUBV1_LOCUS1596</name>
</gene>
<proteinExistence type="predicted"/>
<dbReference type="EMBL" id="CAXLJL010000057">
    <property type="protein sequence ID" value="CAL5130157.1"/>
    <property type="molecule type" value="Genomic_DNA"/>
</dbReference>